<evidence type="ECO:0000256" key="8">
    <source>
        <dbReference type="ARBA" id="ARBA00023069"/>
    </source>
</evidence>
<evidence type="ECO:0000256" key="2">
    <source>
        <dbReference type="ARBA" id="ARBA00022490"/>
    </source>
</evidence>
<keyword evidence="8" id="KW-0969">Cilium</keyword>
<dbReference type="GO" id="GO:0000902">
    <property type="term" value="P:cell morphogenesis"/>
    <property type="evidence" value="ECO:0007669"/>
    <property type="project" value="Ensembl"/>
</dbReference>
<dbReference type="InterPro" id="IPR055439">
    <property type="entry name" value="Beta-prop_EML_1st"/>
</dbReference>
<feature type="compositionally biased region" description="Polar residues" evidence="16">
    <location>
        <begin position="60"/>
        <end position="69"/>
    </location>
</feature>
<reference evidence="18" key="2">
    <citation type="submission" date="2025-08" db="UniProtKB">
        <authorList>
            <consortium name="Ensembl"/>
        </authorList>
    </citation>
    <scope>IDENTIFICATION</scope>
    <source>
        <strain evidence="18">broiler</strain>
    </source>
</reference>
<evidence type="ECO:0000256" key="15">
    <source>
        <dbReference type="SAM" id="Coils"/>
    </source>
</evidence>
<dbReference type="PROSITE" id="PS50082">
    <property type="entry name" value="WD_REPEATS_2"/>
    <property type="match status" value="2"/>
</dbReference>
<dbReference type="Ensembl" id="ENSGALT00010010253.1">
    <property type="protein sequence ID" value="ENSGALP00010005999.1"/>
    <property type="gene ID" value="ENSGALG00010004386.1"/>
</dbReference>
<dbReference type="SMART" id="SM00320">
    <property type="entry name" value="WD40"/>
    <property type="match status" value="8"/>
</dbReference>
<evidence type="ECO:0000256" key="13">
    <source>
        <dbReference type="ARBA" id="ARBA00074727"/>
    </source>
</evidence>
<keyword evidence="19" id="KW-1185">Reference proteome</keyword>
<protein>
    <recommendedName>
        <fullName evidence="13">Cilia- and flagella-associated protein 44</fullName>
    </recommendedName>
</protein>
<evidence type="ECO:0000256" key="4">
    <source>
        <dbReference type="ARBA" id="ARBA00022574"/>
    </source>
</evidence>
<name>A0A8V0XH18_CHICK</name>
<dbReference type="GeneID" id="418359"/>
<dbReference type="OMA" id="FIMDRVH"/>
<dbReference type="Pfam" id="PF23409">
    <property type="entry name" value="Beta-prop_EML"/>
    <property type="match status" value="1"/>
</dbReference>
<keyword evidence="5" id="KW-0677">Repeat</keyword>
<dbReference type="InterPro" id="IPR019775">
    <property type="entry name" value="WD40_repeat_CS"/>
</dbReference>
<dbReference type="Proteomes" id="UP000000539">
    <property type="component" value="Chromosome 1"/>
</dbReference>
<dbReference type="OrthoDB" id="1935234at2759"/>
<keyword evidence="4 14" id="KW-0853">WD repeat</keyword>
<evidence type="ECO:0000256" key="3">
    <source>
        <dbReference type="ARBA" id="ARBA00022553"/>
    </source>
</evidence>
<dbReference type="GO" id="GO:0006997">
    <property type="term" value="P:nucleus organization"/>
    <property type="evidence" value="ECO:0007669"/>
    <property type="project" value="Ensembl"/>
</dbReference>
<dbReference type="Gene3D" id="2.130.10.10">
    <property type="entry name" value="YVTN repeat-like/Quinoprotein amine dehydrogenase"/>
    <property type="match status" value="3"/>
</dbReference>
<feature type="coiled-coil region" evidence="15">
    <location>
        <begin position="1114"/>
        <end position="1145"/>
    </location>
</feature>
<dbReference type="InterPro" id="IPR015943">
    <property type="entry name" value="WD40/YVTN_repeat-like_dom_sf"/>
</dbReference>
<evidence type="ECO:0000256" key="1">
    <source>
        <dbReference type="ARBA" id="ARBA00004611"/>
    </source>
</evidence>
<dbReference type="PANTHER" id="PTHR14885">
    <property type="entry name" value="CILIA- AND FLAGELLA-ASSOCIATED PROTEIN 43-RELATED"/>
    <property type="match status" value="1"/>
</dbReference>
<gene>
    <name evidence="18" type="primary">CFAP44</name>
</gene>
<dbReference type="GeneTree" id="ENSGT00940000161555"/>
<organism evidence="18 19">
    <name type="scientific">Gallus gallus</name>
    <name type="common">Chicken</name>
    <dbReference type="NCBI Taxonomy" id="9031"/>
    <lineage>
        <taxon>Eukaryota</taxon>
        <taxon>Metazoa</taxon>
        <taxon>Chordata</taxon>
        <taxon>Craniata</taxon>
        <taxon>Vertebrata</taxon>
        <taxon>Euteleostomi</taxon>
        <taxon>Archelosauria</taxon>
        <taxon>Archosauria</taxon>
        <taxon>Dinosauria</taxon>
        <taxon>Saurischia</taxon>
        <taxon>Theropoda</taxon>
        <taxon>Coelurosauria</taxon>
        <taxon>Aves</taxon>
        <taxon>Neognathae</taxon>
        <taxon>Galloanserae</taxon>
        <taxon>Galliformes</taxon>
        <taxon>Phasianidae</taxon>
        <taxon>Phasianinae</taxon>
        <taxon>Gallus</taxon>
    </lineage>
</organism>
<feature type="compositionally biased region" description="Acidic residues" evidence="16">
    <location>
        <begin position="1504"/>
        <end position="1529"/>
    </location>
</feature>
<feature type="coiled-coil region" evidence="15">
    <location>
        <begin position="1413"/>
        <end position="1447"/>
    </location>
</feature>
<evidence type="ECO:0000313" key="18">
    <source>
        <dbReference type="Ensembl" id="ENSGALP00010005999.1"/>
    </source>
</evidence>
<feature type="compositionally biased region" description="Acidic residues" evidence="16">
    <location>
        <begin position="81"/>
        <end position="104"/>
    </location>
</feature>
<proteinExistence type="inferred from homology"/>
<feature type="region of interest" description="Disordered" evidence="16">
    <location>
        <begin position="1287"/>
        <end position="1322"/>
    </location>
</feature>
<dbReference type="FunFam" id="2.130.10.10:FF:000401">
    <property type="entry name" value="Cilia- and flagella-associated protein 44"/>
    <property type="match status" value="1"/>
</dbReference>
<keyword evidence="9" id="KW-0206">Cytoskeleton</keyword>
<feature type="region of interest" description="Disordered" evidence="16">
    <location>
        <begin position="1"/>
        <end position="119"/>
    </location>
</feature>
<dbReference type="Pfam" id="PF00400">
    <property type="entry name" value="WD40"/>
    <property type="match status" value="3"/>
</dbReference>
<dbReference type="SMR" id="A0A8V0XH18"/>
<dbReference type="SUPFAM" id="SSF50978">
    <property type="entry name" value="WD40 repeat-like"/>
    <property type="match status" value="2"/>
</dbReference>
<feature type="repeat" description="WD" evidence="14">
    <location>
        <begin position="484"/>
        <end position="525"/>
    </location>
</feature>
<dbReference type="GO" id="GO:0008233">
    <property type="term" value="F:peptidase activity"/>
    <property type="evidence" value="ECO:0007669"/>
    <property type="project" value="Ensembl"/>
</dbReference>
<keyword evidence="2" id="KW-0963">Cytoplasm</keyword>
<feature type="coiled-coil region" evidence="15">
    <location>
        <begin position="697"/>
        <end position="742"/>
    </location>
</feature>
<dbReference type="FunFam" id="2.130.10.10:FF:000547">
    <property type="entry name" value="Cilia- and flagella-associated protein 44"/>
    <property type="match status" value="1"/>
</dbReference>
<dbReference type="PROSITE" id="PS00678">
    <property type="entry name" value="WD_REPEATS_1"/>
    <property type="match status" value="1"/>
</dbReference>
<keyword evidence="6" id="KW-0282">Flagellum</keyword>
<dbReference type="GO" id="GO:0007288">
    <property type="term" value="P:sperm axoneme assembly"/>
    <property type="evidence" value="ECO:0007669"/>
    <property type="project" value="Ensembl"/>
</dbReference>
<keyword evidence="7 15" id="KW-0175">Coiled coil</keyword>
<comment type="subcellular location">
    <subcellularLocation>
        <location evidence="1">Cytoplasm</location>
        <location evidence="1">Cytoskeleton</location>
        <location evidence="1">Flagellum axoneme</location>
    </subcellularLocation>
</comment>
<feature type="compositionally biased region" description="Polar residues" evidence="16">
    <location>
        <begin position="1313"/>
        <end position="1322"/>
    </location>
</feature>
<evidence type="ECO:0000256" key="5">
    <source>
        <dbReference type="ARBA" id="ARBA00022737"/>
    </source>
</evidence>
<accession>A0A8V0XH18</accession>
<feature type="coiled-coil region" evidence="15">
    <location>
        <begin position="929"/>
        <end position="963"/>
    </location>
</feature>
<feature type="repeat" description="WD" evidence="14">
    <location>
        <begin position="589"/>
        <end position="623"/>
    </location>
</feature>
<keyword evidence="3" id="KW-0597">Phosphoprotein</keyword>
<dbReference type="InterPro" id="IPR036322">
    <property type="entry name" value="WD40_repeat_dom_sf"/>
</dbReference>
<comment type="similarity">
    <text evidence="12">Belongs to the CFAP44 family.</text>
</comment>
<reference evidence="18" key="3">
    <citation type="submission" date="2025-09" db="UniProtKB">
        <authorList>
            <consortium name="Ensembl"/>
        </authorList>
    </citation>
    <scope>IDENTIFICATION</scope>
    <source>
        <strain evidence="18">broiler</strain>
    </source>
</reference>
<dbReference type="FunCoup" id="A0A8V0XH18">
    <property type="interactions" value="98"/>
</dbReference>
<keyword evidence="10" id="KW-0966">Cell projection</keyword>
<dbReference type="CTD" id="55779"/>
<feature type="domain" description="EML-like first beta-propeller" evidence="17">
    <location>
        <begin position="208"/>
        <end position="413"/>
    </location>
</feature>
<feature type="region of interest" description="Disordered" evidence="16">
    <location>
        <begin position="1500"/>
        <end position="1529"/>
    </location>
</feature>
<sequence length="1868" mass="215617">MSTAPSPALRTTAPRVLSAPRSRCLETGNAALDAAPDKEDMSSPNEQEGADEKPAESTPADHSSVQESETGLPKESPAGGEQEEDVEQVETDTESIADDLEEQDNTQVSLKEGKSPEKEEKKISETFFYSYEDIYSRPFVTEDSGIPINLLTLKYSFGYDCIRSVNLMVMDSQSLLYVAGNQVVILDLKTKSQSYLRSSSGGGIGFIVAHPTRQYFAVGEKGEEPNLIIYDYPSLKPYRILEGGTKKGYVFGDFNHTGTLLASIGSSPDYMLTIWDWKQEKIVLRSKAFSQDVYRVTFSPDNEEQLTTAGVGHIRFWKMAHTFTGLKLQGALGRFGKTAVTDIIGYVELPDGKVISGAEWGNLLLWEGGLIKVELCRAGHKPCHNGPVSHIVLDEGELVTVGKDGFIRVWNFEAIDTADSVDETGLLEMEPMNELRVGRNVSLSFMSKIHDCGQPFWYAQDANGRIWKLDLTFSNVTHDPECLCTFHSGRIEAMSVSPMTYLMATTALDRSVRIYDFISNSQQSEIKFKQGGTALAWAPHVVNPNGSVIAVGFEDGVVRIIEVYDPKELPTLAGRANIRNAEINLKQAFKPHTTAVTALAYERNGDVLATGSKDKTVFFFAVEDEYKPIGFIHVPGPVQALQWSPPSHVASMLLILCENGYVLQVPAPLPEKQDTASTYHIKNLPTEYFHFYSIKSRIKLEEEIALRERKKQEKEKAKLEWIKQLQEMGKEVEEEEPEEEEEPLPSIYIPEEPSPILCGFYSAPGKFWLSLGGYDSGFLYHCAFSSNEHQEDPENRQDEPFEVIPIEGTDDNPIHQISFCNSRLLMFCGMQNGALRVYPLQDKDLSVNTLKAYWSLSVHDNDYGQIRGICCSYDDRFLITCGGDGNIFTFNILSPEDVHEELKAKIPPPRRGLEKEKAAEDIEDPNACNIEEVKQKREYERIMKEAEDKKSKKREELIALRQQFLFLLQKNQELPKHMRLQREQYEMDRRVFEELNMQTAQRIQLVEKELAWEHEKHLIGLQKLQNWFRDSLEFDTVVVHAIQSNHQISTYRLVAISEKYYQDKERPSWKKTVLKRAWKKKEKRESIRDRKPRVVKREADKLKTKVRKPTTCFIERKREQIRRLVEKSDKEKAKIMKRKEEWEKLYKSKPSDDYEDPRDVQAIKEVQENMGCYKLKTATDYRVPQEKYMNTEKKTMQLASLEVLIYKKKVNMNKQIMSLRDFKVSIIEEIRCLLQELKSVQAALDISERLPLPLIPQLHPDEVPEKRFEYDRDILLKFKEEQAAKAKLQEQLEESPSSGAFRYSLKSSDKETGSLQQTASSDRMKRSSSVVIEQQKIFVIEKAEPTEMELEILKREKIKNLYLQETLINKINELVTNFDAELRFLRHKKLQLDVQMKYADLNYITWFEELLILKNAEKNENLLQGHVNTLQSEQEAMQSKLNSYLARMEDKKSEIVKLQECEKALYASFQASLGENNEFAHFLTKVLKKKFNCVKKKVERETDEKDESEEESDEESSSESDEEDSGSEDEIFDISVCPENCDKALFQNTIQLREKLLDIKDALIREKKVAAKLRKEYNVLFEKAKSIEASLNTAEKELDIFQWKKQQKLNDLYVVVPLKLHQVEYFFNGEIPRDFSQALVFTNQSLEYLQKRIVDLHHEKIMQREIYKKAQKQYKQLVRDKKEMEITIQRLEEKCSQLMMLKFGRVVDFEAVQARSVNIRLEELELQIMEKEYEHSQEIKECAKRILDLEQKLMMLTKENTRKARQLNQFCLEKQQLETKLDSLKDDWGVEFQGPRTADMKEKARMESQLKRLAHDEAILREEINFLSRKDGHLFEQLSLLTRNNQFLQPSSPQDLEAPDQIFPVLKP</sequence>
<evidence type="ECO:0000256" key="7">
    <source>
        <dbReference type="ARBA" id="ARBA00023054"/>
    </source>
</evidence>
<evidence type="ECO:0000256" key="11">
    <source>
        <dbReference type="ARBA" id="ARBA00055223"/>
    </source>
</evidence>
<evidence type="ECO:0000256" key="6">
    <source>
        <dbReference type="ARBA" id="ARBA00022846"/>
    </source>
</evidence>
<evidence type="ECO:0000256" key="9">
    <source>
        <dbReference type="ARBA" id="ARBA00023212"/>
    </source>
</evidence>
<evidence type="ECO:0000256" key="12">
    <source>
        <dbReference type="ARBA" id="ARBA00060934"/>
    </source>
</evidence>
<dbReference type="PANTHER" id="PTHR14885:SF3">
    <property type="entry name" value="CILIA- AND FLAGELLA-ASSOCIATED PROTEIN 44"/>
    <property type="match status" value="1"/>
</dbReference>
<evidence type="ECO:0000256" key="14">
    <source>
        <dbReference type="PROSITE-ProRule" id="PRU00221"/>
    </source>
</evidence>
<reference evidence="18" key="1">
    <citation type="submission" date="2020-11" db="EMBL/GenBank/DDBJ databases">
        <title>Gallus gallus (Chicken) genome, bGalGal1, GRCg7b, maternal haplotype autosomes + Z &amp; W.</title>
        <authorList>
            <person name="Warren W."/>
            <person name="Formenti G."/>
            <person name="Fedrigo O."/>
            <person name="Haase B."/>
            <person name="Mountcastle J."/>
            <person name="Balacco J."/>
            <person name="Tracey A."/>
            <person name="Schneider V."/>
            <person name="Okimoto R."/>
            <person name="Cheng H."/>
            <person name="Hawken R."/>
            <person name="Howe K."/>
            <person name="Jarvis E.D."/>
        </authorList>
    </citation>
    <scope>NUCLEOTIDE SEQUENCE [LARGE SCALE GENOMIC DNA]</scope>
    <source>
        <strain evidence="18">Broiler</strain>
    </source>
</reference>
<evidence type="ECO:0000256" key="10">
    <source>
        <dbReference type="ARBA" id="ARBA00023273"/>
    </source>
</evidence>
<dbReference type="RefSeq" id="XP_015152018.2">
    <property type="nucleotide sequence ID" value="XM_015296532.3"/>
</dbReference>
<dbReference type="InterPro" id="IPR001680">
    <property type="entry name" value="WD40_rpt"/>
</dbReference>
<evidence type="ECO:0000259" key="17">
    <source>
        <dbReference type="Pfam" id="PF23409"/>
    </source>
</evidence>
<feature type="coiled-coil region" evidence="15">
    <location>
        <begin position="1667"/>
        <end position="1830"/>
    </location>
</feature>
<evidence type="ECO:0000256" key="16">
    <source>
        <dbReference type="SAM" id="MobiDB-lite"/>
    </source>
</evidence>
<comment type="function">
    <text evidence="11">Flagellar protein involved in sperm flagellum axoneme organization and function.</text>
</comment>
<evidence type="ECO:0000313" key="19">
    <source>
        <dbReference type="Proteomes" id="UP000000539"/>
    </source>
</evidence>
<dbReference type="GlyGen" id="A0A8V0XH18">
    <property type="glycosylation" value="1 site"/>
</dbReference>